<reference evidence="1 2" key="1">
    <citation type="journal article" date="2016" name="Sci. Rep.">
        <title>The genome sequence of the outbreeding globe artichoke constructed de novo incorporating a phase-aware low-pass sequencing strategy of F1 progeny.</title>
        <authorList>
            <person name="Scaglione D."/>
            <person name="Reyes-Chin-Wo S."/>
            <person name="Acquadro A."/>
            <person name="Froenicke L."/>
            <person name="Portis E."/>
            <person name="Beitel C."/>
            <person name="Tirone M."/>
            <person name="Mauro R."/>
            <person name="Lo Monaco A."/>
            <person name="Mauromicale G."/>
            <person name="Faccioli P."/>
            <person name="Cattivelli L."/>
            <person name="Rieseberg L."/>
            <person name="Michelmore R."/>
            <person name="Lanteri S."/>
        </authorList>
    </citation>
    <scope>NUCLEOTIDE SEQUENCE [LARGE SCALE GENOMIC DNA]</scope>
    <source>
        <strain evidence="1">2C</strain>
    </source>
</reference>
<sequence length="105" mass="12064">MIAFSKAMIAFVQHDDSVFDACLICVIATSRAPVLHRFRVFFSLLIPFSEVLCTKRGIITELFMCEFLLKVHWNFFSNDVPIARIRGLDSGISPVQVMYLLEIHR</sequence>
<dbReference type="Gramene" id="KVH88448">
    <property type="protein sequence ID" value="KVH88448"/>
    <property type="gene ID" value="Ccrd_026811"/>
</dbReference>
<dbReference type="EMBL" id="LEKV01005408">
    <property type="protein sequence ID" value="KVH88448.1"/>
    <property type="molecule type" value="Genomic_DNA"/>
</dbReference>
<organism evidence="1 2">
    <name type="scientific">Cynara cardunculus var. scolymus</name>
    <name type="common">Globe artichoke</name>
    <name type="synonym">Cynara scolymus</name>
    <dbReference type="NCBI Taxonomy" id="59895"/>
    <lineage>
        <taxon>Eukaryota</taxon>
        <taxon>Viridiplantae</taxon>
        <taxon>Streptophyta</taxon>
        <taxon>Embryophyta</taxon>
        <taxon>Tracheophyta</taxon>
        <taxon>Spermatophyta</taxon>
        <taxon>Magnoliopsida</taxon>
        <taxon>eudicotyledons</taxon>
        <taxon>Gunneridae</taxon>
        <taxon>Pentapetalae</taxon>
        <taxon>asterids</taxon>
        <taxon>campanulids</taxon>
        <taxon>Asterales</taxon>
        <taxon>Asteraceae</taxon>
        <taxon>Carduoideae</taxon>
        <taxon>Cardueae</taxon>
        <taxon>Carduinae</taxon>
        <taxon>Cynara</taxon>
    </lineage>
</organism>
<dbReference type="Proteomes" id="UP000243975">
    <property type="component" value="Unassembled WGS sequence"/>
</dbReference>
<evidence type="ECO:0000313" key="2">
    <source>
        <dbReference type="Proteomes" id="UP000243975"/>
    </source>
</evidence>
<protein>
    <submittedName>
        <fullName evidence="1">Uncharacterized protein</fullName>
    </submittedName>
</protein>
<dbReference type="AlphaFoldDB" id="A0A103XCV8"/>
<name>A0A103XCV8_CYNCS</name>
<keyword evidence="2" id="KW-1185">Reference proteome</keyword>
<proteinExistence type="predicted"/>
<evidence type="ECO:0000313" key="1">
    <source>
        <dbReference type="EMBL" id="KVH88448.1"/>
    </source>
</evidence>
<accession>A0A103XCV8</accession>
<comment type="caution">
    <text evidence="1">The sequence shown here is derived from an EMBL/GenBank/DDBJ whole genome shotgun (WGS) entry which is preliminary data.</text>
</comment>
<gene>
    <name evidence="1" type="ORF">Ccrd_026811</name>
</gene>